<dbReference type="PRINTS" id="PR01362">
    <property type="entry name" value="CALFLAGIN"/>
</dbReference>
<evidence type="ECO:0000256" key="4">
    <source>
        <dbReference type="ARBA" id="ARBA00022723"/>
    </source>
</evidence>
<keyword evidence="10" id="KW-1185">Reference proteome</keyword>
<feature type="domain" description="EF-hand" evidence="9">
    <location>
        <begin position="143"/>
        <end position="169"/>
    </location>
</feature>
<reference evidence="11" key="1">
    <citation type="submission" date="2025-08" db="UniProtKB">
        <authorList>
            <consortium name="RefSeq"/>
        </authorList>
    </citation>
    <scope>IDENTIFICATION</scope>
</reference>
<evidence type="ECO:0000256" key="7">
    <source>
        <dbReference type="ARBA" id="ARBA00023223"/>
    </source>
</evidence>
<keyword evidence="7" id="KW-0455">Luminescence</keyword>
<dbReference type="InterPro" id="IPR002048">
    <property type="entry name" value="EF_hand_dom"/>
</dbReference>
<evidence type="ECO:0000256" key="6">
    <source>
        <dbReference type="ARBA" id="ARBA00022837"/>
    </source>
</evidence>
<keyword evidence="11" id="KW-0966">Cell projection</keyword>
<keyword evidence="4" id="KW-0479">Metal-binding</keyword>
<evidence type="ECO:0000313" key="10">
    <source>
        <dbReference type="Proteomes" id="UP001652625"/>
    </source>
</evidence>
<dbReference type="Gene3D" id="1.10.238.10">
    <property type="entry name" value="EF-hand"/>
    <property type="match status" value="2"/>
</dbReference>
<feature type="domain" description="EF-hand" evidence="9">
    <location>
        <begin position="98"/>
        <end position="133"/>
    </location>
</feature>
<dbReference type="PROSITE" id="PS00018">
    <property type="entry name" value="EF_HAND_1"/>
    <property type="match status" value="1"/>
</dbReference>
<evidence type="ECO:0000256" key="3">
    <source>
        <dbReference type="ARBA" id="ARBA00007828"/>
    </source>
</evidence>
<evidence type="ECO:0000256" key="2">
    <source>
        <dbReference type="ARBA" id="ARBA00005727"/>
    </source>
</evidence>
<evidence type="ECO:0000256" key="5">
    <source>
        <dbReference type="ARBA" id="ARBA00022737"/>
    </source>
</evidence>
<dbReference type="SUPFAM" id="SSF47473">
    <property type="entry name" value="EF-hand"/>
    <property type="match status" value="1"/>
</dbReference>
<comment type="similarity">
    <text evidence="3">Belongs to the aequorin family.</text>
</comment>
<comment type="function">
    <text evidence="1">May contribute to the rapid motility of the trypanosomes, playing a role either in flagellar structure or in calcium metabolism. Could alternate between a GDP-bound inactive form to a calcium/GTP-bound active form.</text>
</comment>
<organism evidence="10 11">
    <name type="scientific">Hydra vulgaris</name>
    <name type="common">Hydra</name>
    <name type="synonym">Hydra attenuata</name>
    <dbReference type="NCBI Taxonomy" id="6087"/>
    <lineage>
        <taxon>Eukaryota</taxon>
        <taxon>Metazoa</taxon>
        <taxon>Cnidaria</taxon>
        <taxon>Hydrozoa</taxon>
        <taxon>Hydroidolina</taxon>
        <taxon>Anthoathecata</taxon>
        <taxon>Aplanulata</taxon>
        <taxon>Hydridae</taxon>
        <taxon>Hydra</taxon>
    </lineage>
</organism>
<dbReference type="RefSeq" id="XP_065674590.1">
    <property type="nucleotide sequence ID" value="XM_065818518.1"/>
</dbReference>
<dbReference type="InterPro" id="IPR054322">
    <property type="entry name" value="FCABP_EF-hand"/>
</dbReference>
<keyword evidence="11" id="KW-0282">Flagellum</keyword>
<gene>
    <name evidence="11" type="primary">LOC100208395</name>
</gene>
<dbReference type="Proteomes" id="UP001652625">
    <property type="component" value="Chromosome 14"/>
</dbReference>
<evidence type="ECO:0000256" key="8">
    <source>
        <dbReference type="ARBA" id="ARBA00023262"/>
    </source>
</evidence>
<sequence length="175" mass="20207">MSIDWAAINSKLPIGRSEEEKEQRLALFKQFDNGNGFLSLAEIDKSIGNLLQLDDVFDIKPAIMRAFQLAKSVVKSNKKSGDDFIEWCEFRYFLLSLRQYLEYYEAFERIDSDSNHQISLTEFKQAQEKIEKWVGPISPEDEFNAIDKNGGGSILFDEFCDWAIKKSLDLEDDVD</sequence>
<evidence type="ECO:0000259" key="9">
    <source>
        <dbReference type="PROSITE" id="PS50222"/>
    </source>
</evidence>
<keyword evidence="8" id="KW-0599">Photoprotein</keyword>
<keyword evidence="5" id="KW-0677">Repeat</keyword>
<dbReference type="SMART" id="SM00054">
    <property type="entry name" value="EFh"/>
    <property type="match status" value="2"/>
</dbReference>
<dbReference type="InterPro" id="IPR011992">
    <property type="entry name" value="EF-hand-dom_pair"/>
</dbReference>
<dbReference type="Pfam" id="PF22592">
    <property type="entry name" value="FCaBP_EF-hand"/>
    <property type="match status" value="1"/>
</dbReference>
<dbReference type="InterPro" id="IPR003299">
    <property type="entry name" value="Calflagin-bd"/>
</dbReference>
<dbReference type="PROSITE" id="PS50222">
    <property type="entry name" value="EF_HAND_2"/>
    <property type="match status" value="2"/>
</dbReference>
<proteinExistence type="inferred from homology"/>
<name>A0ABM4DJ99_HYDVU</name>
<protein>
    <submittedName>
        <fullName evidence="11">Flagellar calcium-binding protein TB-44A</fullName>
    </submittedName>
</protein>
<evidence type="ECO:0000313" key="11">
    <source>
        <dbReference type="RefSeq" id="XP_065674590.1"/>
    </source>
</evidence>
<evidence type="ECO:0000256" key="1">
    <source>
        <dbReference type="ARBA" id="ARBA00002387"/>
    </source>
</evidence>
<dbReference type="InterPro" id="IPR018247">
    <property type="entry name" value="EF_Hand_1_Ca_BS"/>
</dbReference>
<comment type="similarity">
    <text evidence="2">Belongs to the calflagin family.</text>
</comment>
<keyword evidence="11" id="KW-0969">Cilium</keyword>
<accession>A0ABM4DJ99</accession>
<keyword evidence="6" id="KW-0106">Calcium</keyword>
<dbReference type="GeneID" id="100208395"/>